<dbReference type="EMBL" id="MT144002">
    <property type="protein sequence ID" value="QJA46054.1"/>
    <property type="molecule type" value="Genomic_DNA"/>
</dbReference>
<reference evidence="1" key="1">
    <citation type="submission" date="2020-03" db="EMBL/GenBank/DDBJ databases">
        <title>The deep terrestrial virosphere.</title>
        <authorList>
            <person name="Holmfeldt K."/>
            <person name="Nilsson E."/>
            <person name="Simone D."/>
            <person name="Lopez-Fernandez M."/>
            <person name="Wu X."/>
            <person name="de Brujin I."/>
            <person name="Lundin D."/>
            <person name="Andersson A."/>
            <person name="Bertilsson S."/>
            <person name="Dopson M."/>
        </authorList>
    </citation>
    <scope>NUCLEOTIDE SEQUENCE</scope>
    <source>
        <strain evidence="1">TM448A00312</strain>
        <strain evidence="2">TM448B01090</strain>
    </source>
</reference>
<protein>
    <submittedName>
        <fullName evidence="1">Uncharacterized protein</fullName>
    </submittedName>
</protein>
<proteinExistence type="predicted"/>
<accession>A0A6H1ZES6</accession>
<sequence>MEEKECPTCGGEAYIIADGKMPYLVCVEEKCGQVFKVKNGGLIKSKMKSTRGKGDETIVI</sequence>
<dbReference type="EMBL" id="MT144702">
    <property type="protein sequence ID" value="QJH97794.1"/>
    <property type="molecule type" value="Genomic_DNA"/>
</dbReference>
<dbReference type="AlphaFoldDB" id="A0A6H1ZES6"/>
<evidence type="ECO:0000313" key="2">
    <source>
        <dbReference type="EMBL" id="QJH97794.1"/>
    </source>
</evidence>
<evidence type="ECO:0000313" key="1">
    <source>
        <dbReference type="EMBL" id="QJA46054.1"/>
    </source>
</evidence>
<name>A0A6H1ZES6_9ZZZZ</name>
<gene>
    <name evidence="1" type="ORF">TM448A00312_0012</name>
    <name evidence="2" type="ORF">TM448B01090_0005</name>
</gene>
<organism evidence="1">
    <name type="scientific">viral metagenome</name>
    <dbReference type="NCBI Taxonomy" id="1070528"/>
    <lineage>
        <taxon>unclassified sequences</taxon>
        <taxon>metagenomes</taxon>
        <taxon>organismal metagenomes</taxon>
    </lineage>
</organism>